<proteinExistence type="predicted"/>
<feature type="non-terminal residue" evidence="2">
    <location>
        <position position="1"/>
    </location>
</feature>
<sequence>LLEAQTRDNKARAALVAVSAGRQFVEQSLANHQALSRDAELEAAAWEINGEEDESEAVREDKQLKSNIV</sequence>
<evidence type="ECO:0000313" key="2">
    <source>
        <dbReference type="EMBL" id="CEK99823.1"/>
    </source>
</evidence>
<feature type="region of interest" description="Disordered" evidence="1">
    <location>
        <begin position="50"/>
        <end position="69"/>
    </location>
</feature>
<name>A0A0B7C3P4_9EUPU</name>
<dbReference type="EMBL" id="HACG01052952">
    <property type="protein sequence ID" value="CEK99823.1"/>
    <property type="molecule type" value="Transcribed_RNA"/>
</dbReference>
<reference evidence="2" key="1">
    <citation type="submission" date="2014-12" db="EMBL/GenBank/DDBJ databases">
        <title>Insight into the proteome of Arion vulgaris.</title>
        <authorList>
            <person name="Aradska J."/>
            <person name="Bulat T."/>
            <person name="Smidak R."/>
            <person name="Sarate P."/>
            <person name="Gangsoo J."/>
            <person name="Sialana F."/>
            <person name="Bilban M."/>
            <person name="Lubec G."/>
        </authorList>
    </citation>
    <scope>NUCLEOTIDE SEQUENCE</scope>
    <source>
        <tissue evidence="2">Skin</tissue>
    </source>
</reference>
<protein>
    <submittedName>
        <fullName evidence="2">Uncharacterized protein</fullName>
    </submittedName>
</protein>
<evidence type="ECO:0000256" key="1">
    <source>
        <dbReference type="SAM" id="MobiDB-lite"/>
    </source>
</evidence>
<feature type="non-terminal residue" evidence="2">
    <location>
        <position position="69"/>
    </location>
</feature>
<organism evidence="2">
    <name type="scientific">Arion vulgaris</name>
    <dbReference type="NCBI Taxonomy" id="1028688"/>
    <lineage>
        <taxon>Eukaryota</taxon>
        <taxon>Metazoa</taxon>
        <taxon>Spiralia</taxon>
        <taxon>Lophotrochozoa</taxon>
        <taxon>Mollusca</taxon>
        <taxon>Gastropoda</taxon>
        <taxon>Heterobranchia</taxon>
        <taxon>Euthyneura</taxon>
        <taxon>Panpulmonata</taxon>
        <taxon>Eupulmonata</taxon>
        <taxon>Stylommatophora</taxon>
        <taxon>Helicina</taxon>
        <taxon>Arionoidea</taxon>
        <taxon>Arionidae</taxon>
        <taxon>Arion</taxon>
    </lineage>
</organism>
<accession>A0A0B7C3P4</accession>
<feature type="compositionally biased region" description="Basic and acidic residues" evidence="1">
    <location>
        <begin position="56"/>
        <end position="69"/>
    </location>
</feature>
<gene>
    <name evidence="2" type="primary">ORF222223</name>
</gene>
<dbReference type="AlphaFoldDB" id="A0A0B7C3P4"/>